<keyword evidence="3" id="KW-0597">Phosphoprotein</keyword>
<dbReference type="GO" id="GO:0000156">
    <property type="term" value="F:phosphorelay response regulator activity"/>
    <property type="evidence" value="ECO:0007669"/>
    <property type="project" value="InterPro"/>
</dbReference>
<evidence type="ECO:0000313" key="6">
    <source>
        <dbReference type="EMBL" id="EEA86105.1"/>
    </source>
</evidence>
<dbReference type="Pfam" id="PF00072">
    <property type="entry name" value="Response_reg"/>
    <property type="match status" value="1"/>
</dbReference>
<dbReference type="HOGENOM" id="CLU_000445_14_2_9"/>
<keyword evidence="7" id="KW-1185">Reference proteome</keyword>
<reference evidence="6 7" key="2">
    <citation type="submission" date="2008-10" db="EMBL/GenBank/DDBJ databases">
        <title>Draft genome sequence of Clostridium hiranonis (DSM 13275).</title>
        <authorList>
            <person name="Sudarsanam P."/>
            <person name="Ley R."/>
            <person name="Guruge J."/>
            <person name="Turnbaugh P.J."/>
            <person name="Mahowald M."/>
            <person name="Liep D."/>
            <person name="Gordon J."/>
        </authorList>
    </citation>
    <scope>NUCLEOTIDE SEQUENCE [LARGE SCALE GENOMIC DNA]</scope>
    <source>
        <strain evidence="6 7">DSM 13275</strain>
    </source>
</reference>
<keyword evidence="6" id="KW-0238">DNA-binding</keyword>
<evidence type="ECO:0000256" key="3">
    <source>
        <dbReference type="PROSITE-ProRule" id="PRU00169"/>
    </source>
</evidence>
<feature type="modified residue" description="4-aspartylphosphate" evidence="3">
    <location>
        <position position="59"/>
    </location>
</feature>
<evidence type="ECO:0000256" key="2">
    <source>
        <dbReference type="ARBA" id="ARBA00024867"/>
    </source>
</evidence>
<dbReference type="PROSITE" id="PS50930">
    <property type="entry name" value="HTH_LYTTR"/>
    <property type="match status" value="1"/>
</dbReference>
<feature type="domain" description="Response regulatory" evidence="4">
    <location>
        <begin position="3"/>
        <end position="122"/>
    </location>
</feature>
<reference evidence="6 7" key="1">
    <citation type="submission" date="2008-09" db="EMBL/GenBank/DDBJ databases">
        <authorList>
            <person name="Fulton L."/>
            <person name="Clifton S."/>
            <person name="Fulton B."/>
            <person name="Xu J."/>
            <person name="Minx P."/>
            <person name="Pepin K.H."/>
            <person name="Johnson M."/>
            <person name="Thiruvilangam P."/>
            <person name="Bhonagiri V."/>
            <person name="Nash W.E."/>
            <person name="Mardis E.R."/>
            <person name="Wilson R.K."/>
        </authorList>
    </citation>
    <scope>NUCLEOTIDE SEQUENCE [LARGE SCALE GENOMIC DNA]</scope>
    <source>
        <strain evidence="6 7">DSM 13275</strain>
    </source>
</reference>
<evidence type="ECO:0000256" key="1">
    <source>
        <dbReference type="ARBA" id="ARBA00018672"/>
    </source>
</evidence>
<organism evidence="6 7">
    <name type="scientific">Peptacetobacter hiranonis (strain DSM 13275 / JCM 10541 / KCTC 15199 / TO-931)</name>
    <name type="common">Clostridium hiranonis</name>
    <dbReference type="NCBI Taxonomy" id="500633"/>
    <lineage>
        <taxon>Bacteria</taxon>
        <taxon>Bacillati</taxon>
        <taxon>Bacillota</taxon>
        <taxon>Clostridia</taxon>
        <taxon>Peptostreptococcales</taxon>
        <taxon>Peptostreptococcaceae</taxon>
        <taxon>Peptacetobacter</taxon>
    </lineage>
</organism>
<comment type="function">
    <text evidence="2">May play the central regulatory role in sporulation. It may be an element of the effector pathway responsible for the activation of sporulation genes in response to nutritional stress. Spo0A may act in concert with spo0H (a sigma factor) to control the expression of some genes that are critical to the sporulation process.</text>
</comment>
<dbReference type="EMBL" id="ABWP01000010">
    <property type="protein sequence ID" value="EEA86105.1"/>
    <property type="molecule type" value="Genomic_DNA"/>
</dbReference>
<name>B6FWJ8_PEPHT</name>
<dbReference type="PANTHER" id="PTHR37299">
    <property type="entry name" value="TRANSCRIPTIONAL REGULATOR-RELATED"/>
    <property type="match status" value="1"/>
</dbReference>
<dbReference type="InterPro" id="IPR046947">
    <property type="entry name" value="LytR-like"/>
</dbReference>
<dbReference type="RefSeq" id="WP_006439168.1">
    <property type="nucleotide sequence ID" value="NZ_DS995355.1"/>
</dbReference>
<dbReference type="SUPFAM" id="SSF52172">
    <property type="entry name" value="CheY-like"/>
    <property type="match status" value="1"/>
</dbReference>
<proteinExistence type="predicted"/>
<dbReference type="SMART" id="SM00448">
    <property type="entry name" value="REC"/>
    <property type="match status" value="1"/>
</dbReference>
<dbReference type="InterPro" id="IPR001789">
    <property type="entry name" value="Sig_transdc_resp-reg_receiver"/>
</dbReference>
<feature type="domain" description="HTH LytTR-type" evidence="5">
    <location>
        <begin position="133"/>
        <end position="233"/>
    </location>
</feature>
<dbReference type="Proteomes" id="UP000003178">
    <property type="component" value="Unassembled WGS sequence"/>
</dbReference>
<dbReference type="STRING" id="500633.CLOHIR_00247"/>
<dbReference type="Pfam" id="PF04397">
    <property type="entry name" value="LytTR"/>
    <property type="match status" value="1"/>
</dbReference>
<dbReference type="AlphaFoldDB" id="B6FWJ8"/>
<dbReference type="GO" id="GO:0003677">
    <property type="term" value="F:DNA binding"/>
    <property type="evidence" value="ECO:0007669"/>
    <property type="project" value="UniProtKB-KW"/>
</dbReference>
<sequence length="238" mass="28113">MVTIGICDDELDIRDAIRESVIESMKEDSTEYEIREFCKGEDVIKYISSDNEIDILFLDIQMDGLDGMETARKLREYDRTTEILFVTSIENKISEAFEVRAFRFIKKPVQHEVIEKNLKECVIEIARKRGCFLKIKTETGFRKIYSRDIVYIEVLNRMVKIYSKEGNFEYRGTLKEIMDNLEKQLFVQCHRSYVVNIIYIKEIGNKDIIMKDGSIVPISRSKYKEVMNRYFWSVGEDV</sequence>
<comment type="caution">
    <text evidence="6">The sequence shown here is derived from an EMBL/GenBank/DDBJ whole genome shotgun (WGS) entry which is preliminary data.</text>
</comment>
<dbReference type="PROSITE" id="PS50110">
    <property type="entry name" value="RESPONSE_REGULATORY"/>
    <property type="match status" value="1"/>
</dbReference>
<dbReference type="InterPro" id="IPR007492">
    <property type="entry name" value="LytTR_DNA-bd_dom"/>
</dbReference>
<gene>
    <name evidence="6" type="ORF">CLOHIR_00247</name>
</gene>
<dbReference type="Gene3D" id="3.40.50.2300">
    <property type="match status" value="1"/>
</dbReference>
<dbReference type="Gene3D" id="2.40.50.1020">
    <property type="entry name" value="LytTr DNA-binding domain"/>
    <property type="match status" value="1"/>
</dbReference>
<dbReference type="eggNOG" id="COG3279">
    <property type="taxonomic scope" value="Bacteria"/>
</dbReference>
<evidence type="ECO:0000313" key="7">
    <source>
        <dbReference type="Proteomes" id="UP000003178"/>
    </source>
</evidence>
<evidence type="ECO:0000259" key="4">
    <source>
        <dbReference type="PROSITE" id="PS50110"/>
    </source>
</evidence>
<evidence type="ECO:0000259" key="5">
    <source>
        <dbReference type="PROSITE" id="PS50930"/>
    </source>
</evidence>
<dbReference type="InterPro" id="IPR011006">
    <property type="entry name" value="CheY-like_superfamily"/>
</dbReference>
<dbReference type="OrthoDB" id="1756867at2"/>
<accession>B6FWJ8</accession>
<dbReference type="PANTHER" id="PTHR37299:SF1">
    <property type="entry name" value="STAGE 0 SPORULATION PROTEIN A HOMOLOG"/>
    <property type="match status" value="1"/>
</dbReference>
<protein>
    <recommendedName>
        <fullName evidence="1">Stage 0 sporulation protein A homolog</fullName>
    </recommendedName>
</protein>
<dbReference type="SMART" id="SM00850">
    <property type="entry name" value="LytTR"/>
    <property type="match status" value="1"/>
</dbReference>